<dbReference type="InterPro" id="IPR052155">
    <property type="entry name" value="Biofilm_reg_signaling"/>
</dbReference>
<dbReference type="CDD" id="cd01948">
    <property type="entry name" value="EAL"/>
    <property type="match status" value="1"/>
</dbReference>
<dbReference type="RefSeq" id="WP_068717434.1">
    <property type="nucleotide sequence ID" value="NZ_LWDV01000009.1"/>
</dbReference>
<dbReference type="NCBIfam" id="TIGR00254">
    <property type="entry name" value="GGDEF"/>
    <property type="match status" value="1"/>
</dbReference>
<dbReference type="InterPro" id="IPR000160">
    <property type="entry name" value="GGDEF_dom"/>
</dbReference>
<keyword evidence="7" id="KW-1185">Reference proteome</keyword>
<accession>A0A1C0A701</accession>
<feature type="transmembrane region" description="Helical" evidence="1">
    <location>
        <begin position="7"/>
        <end position="24"/>
    </location>
</feature>
<dbReference type="CDD" id="cd00130">
    <property type="entry name" value="PAS"/>
    <property type="match status" value="1"/>
</dbReference>
<dbReference type="NCBIfam" id="TIGR00229">
    <property type="entry name" value="sensory_box"/>
    <property type="match status" value="1"/>
</dbReference>
<proteinExistence type="predicted"/>
<dbReference type="InterPro" id="IPR035965">
    <property type="entry name" value="PAS-like_dom_sf"/>
</dbReference>
<dbReference type="EMBL" id="LWDV01000009">
    <property type="protein sequence ID" value="OCL26027.1"/>
    <property type="molecule type" value="Genomic_DNA"/>
</dbReference>
<dbReference type="OrthoDB" id="9762141at2"/>
<keyword evidence="1" id="KW-0812">Transmembrane</keyword>
<dbReference type="SUPFAM" id="SSF141868">
    <property type="entry name" value="EAL domain-like"/>
    <property type="match status" value="1"/>
</dbReference>
<dbReference type="PROSITE" id="PS50112">
    <property type="entry name" value="PAS"/>
    <property type="match status" value="1"/>
</dbReference>
<dbReference type="SMART" id="SM00267">
    <property type="entry name" value="GGDEF"/>
    <property type="match status" value="1"/>
</dbReference>
<evidence type="ECO:0000313" key="7">
    <source>
        <dbReference type="Proteomes" id="UP000093514"/>
    </source>
</evidence>
<dbReference type="AlphaFoldDB" id="A0A1C0A701"/>
<dbReference type="InterPro" id="IPR013767">
    <property type="entry name" value="PAS_fold"/>
</dbReference>
<feature type="domain" description="PAC" evidence="3">
    <location>
        <begin position="164"/>
        <end position="216"/>
    </location>
</feature>
<dbReference type="CDD" id="cd01949">
    <property type="entry name" value="GGDEF"/>
    <property type="match status" value="1"/>
</dbReference>
<reference evidence="6 7" key="2">
    <citation type="submission" date="2016-08" db="EMBL/GenBank/DDBJ databases">
        <title>Orenia metallireducens sp. nov. strain Z6, a Novel Metal-reducing Firmicute from the Deep Subsurface.</title>
        <authorList>
            <person name="Maxim B.I."/>
            <person name="Kenneth K."/>
            <person name="Flynn T.M."/>
            <person name="Oloughlin E.J."/>
            <person name="Locke R.A."/>
            <person name="Weber J.R."/>
            <person name="Egan S.M."/>
            <person name="Mackie R.I."/>
            <person name="Cann I.K."/>
        </authorList>
    </citation>
    <scope>NUCLEOTIDE SEQUENCE [LARGE SCALE GENOMIC DNA]</scope>
    <source>
        <strain evidence="6 7">Z6</strain>
    </source>
</reference>
<dbReference type="InterPro" id="IPR029787">
    <property type="entry name" value="Nucleotide_cyclase"/>
</dbReference>
<dbReference type="SMART" id="SM00091">
    <property type="entry name" value="PAS"/>
    <property type="match status" value="1"/>
</dbReference>
<reference evidence="7" key="1">
    <citation type="submission" date="2016-07" db="EMBL/GenBank/DDBJ databases">
        <authorList>
            <person name="Florea S."/>
            <person name="Webb J.S."/>
            <person name="Jaromczyk J."/>
            <person name="Schardl C.L."/>
        </authorList>
    </citation>
    <scope>NUCLEOTIDE SEQUENCE [LARGE SCALE GENOMIC DNA]</scope>
    <source>
        <strain evidence="7">Z6</strain>
    </source>
</reference>
<dbReference type="InterPro" id="IPR000014">
    <property type="entry name" value="PAS"/>
</dbReference>
<protein>
    <recommendedName>
        <fullName evidence="8">PAS domain S-box-containing protein/diguanylate cyclase (GGDEF) domain-containing protein</fullName>
    </recommendedName>
</protein>
<dbReference type="PROSITE" id="PS50883">
    <property type="entry name" value="EAL"/>
    <property type="match status" value="1"/>
</dbReference>
<dbReference type="InterPro" id="IPR000700">
    <property type="entry name" value="PAS-assoc_C"/>
</dbReference>
<name>A0A1C0A701_9FIRM</name>
<dbReference type="PROSITE" id="PS50887">
    <property type="entry name" value="GGDEF"/>
    <property type="match status" value="1"/>
</dbReference>
<dbReference type="Pfam" id="PF00989">
    <property type="entry name" value="PAS"/>
    <property type="match status" value="1"/>
</dbReference>
<evidence type="ECO:0000259" key="3">
    <source>
        <dbReference type="PROSITE" id="PS50113"/>
    </source>
</evidence>
<dbReference type="Gene3D" id="3.20.20.450">
    <property type="entry name" value="EAL domain"/>
    <property type="match status" value="1"/>
</dbReference>
<evidence type="ECO:0000259" key="2">
    <source>
        <dbReference type="PROSITE" id="PS50112"/>
    </source>
</evidence>
<dbReference type="Proteomes" id="UP000093514">
    <property type="component" value="Unassembled WGS sequence"/>
</dbReference>
<dbReference type="InterPro" id="IPR035919">
    <property type="entry name" value="EAL_sf"/>
</dbReference>
<dbReference type="Pfam" id="PF00563">
    <property type="entry name" value="EAL"/>
    <property type="match status" value="1"/>
</dbReference>
<dbReference type="Pfam" id="PF00990">
    <property type="entry name" value="GGDEF"/>
    <property type="match status" value="1"/>
</dbReference>
<evidence type="ECO:0000256" key="1">
    <source>
        <dbReference type="SAM" id="Phobius"/>
    </source>
</evidence>
<feature type="transmembrane region" description="Helical" evidence="1">
    <location>
        <begin position="59"/>
        <end position="78"/>
    </location>
</feature>
<dbReference type="PROSITE" id="PS50113">
    <property type="entry name" value="PAC"/>
    <property type="match status" value="1"/>
</dbReference>
<organism evidence="6 7">
    <name type="scientific">Orenia metallireducens</name>
    <dbReference type="NCBI Taxonomy" id="1413210"/>
    <lineage>
        <taxon>Bacteria</taxon>
        <taxon>Bacillati</taxon>
        <taxon>Bacillota</taxon>
        <taxon>Clostridia</taxon>
        <taxon>Halanaerobiales</taxon>
        <taxon>Halobacteroidaceae</taxon>
        <taxon>Orenia</taxon>
    </lineage>
</organism>
<feature type="domain" description="EAL" evidence="4">
    <location>
        <begin position="391"/>
        <end position="645"/>
    </location>
</feature>
<feature type="domain" description="GGDEF" evidence="5">
    <location>
        <begin position="248"/>
        <end position="382"/>
    </location>
</feature>
<dbReference type="SUPFAM" id="SSF55073">
    <property type="entry name" value="Nucleotide cyclase"/>
    <property type="match status" value="1"/>
</dbReference>
<dbReference type="FunFam" id="3.20.20.450:FF:000001">
    <property type="entry name" value="Cyclic di-GMP phosphodiesterase yahA"/>
    <property type="match status" value="1"/>
</dbReference>
<gene>
    <name evidence="6" type="ORF">U472_08365</name>
</gene>
<comment type="caution">
    <text evidence="6">The sequence shown here is derived from an EMBL/GenBank/DDBJ whole genome shotgun (WGS) entry which is preliminary data.</text>
</comment>
<dbReference type="Gene3D" id="3.30.450.20">
    <property type="entry name" value="PAS domain"/>
    <property type="match status" value="1"/>
</dbReference>
<dbReference type="SUPFAM" id="SSF55785">
    <property type="entry name" value="PYP-like sensor domain (PAS domain)"/>
    <property type="match status" value="1"/>
</dbReference>
<keyword evidence="1" id="KW-1133">Transmembrane helix</keyword>
<evidence type="ECO:0000259" key="5">
    <source>
        <dbReference type="PROSITE" id="PS50887"/>
    </source>
</evidence>
<dbReference type="PANTHER" id="PTHR44757">
    <property type="entry name" value="DIGUANYLATE CYCLASE DGCP"/>
    <property type="match status" value="1"/>
</dbReference>
<dbReference type="Gene3D" id="3.30.70.270">
    <property type="match status" value="1"/>
</dbReference>
<feature type="domain" description="PAS" evidence="2">
    <location>
        <begin position="89"/>
        <end position="161"/>
    </location>
</feature>
<keyword evidence="1" id="KW-0472">Membrane</keyword>
<dbReference type="InterPro" id="IPR001633">
    <property type="entry name" value="EAL_dom"/>
</dbReference>
<dbReference type="SMART" id="SM00052">
    <property type="entry name" value="EAL"/>
    <property type="match status" value="1"/>
</dbReference>
<dbReference type="InterPro" id="IPR043128">
    <property type="entry name" value="Rev_trsase/Diguanyl_cyclase"/>
</dbReference>
<evidence type="ECO:0008006" key="8">
    <source>
        <dbReference type="Google" id="ProtNLM"/>
    </source>
</evidence>
<sequence length="652" mass="74927">MKSFKKRFFIITSILSTLLISFIYKYNISNYNQIAQKKNIALHSYINLPLSFLNDYENIMVFIIILILLILFLVMNNIRLNSVKNNLYKETEFKEIIINTASTLIFILDAEGRIISLNKYAQKETGFKAEEVINKSIYETLIDSKLIKKAKEVFNPHFAKQKVRNRELSILCKNNKQKLISWSISQIVNLNKEIEGILATGIDITKHRQVEAALKYQSLHDSLTGLANREGFSKQFQIEAEIAKHNNEKIAVFFLDIDRFKLINDIHGHQTGDLILLKLSERLQQTLTNREMVARMGGDDFIGILPQIHNHKQDIPEITHRLTKVFDKPFIIKDNKFVLTASIGISFYPDDSIHEETLLRNADTAMYKAKEEAGTSFQLYNDNMNLQVNKKLCLEHSLRRAIKNKELRVYYQPIVDIKTGKIKKAEALVRWEHPKEGLISPGNFIPLAEETGLIVLLGEYVLKEACFQTQAWIDKGYQPIEISVNLSAQQFHKSNLTETVKNILTETRLDPKLLGLEITESLAMENIELTCSILEDFKQMNVKILLDDFGTGYSSLSYLTKFAVDIIKIDRSFISNFHNSSKRSAIVSAIIAMANKLTIRTVAEGVENWEEIKFLNDYKCDEAQGYLFSKPVPAHDFEELLKQNIEFRAQAL</sequence>
<dbReference type="GO" id="GO:0006355">
    <property type="term" value="P:regulation of DNA-templated transcription"/>
    <property type="evidence" value="ECO:0007669"/>
    <property type="project" value="InterPro"/>
</dbReference>
<dbReference type="PANTHER" id="PTHR44757:SF2">
    <property type="entry name" value="BIOFILM ARCHITECTURE MAINTENANCE PROTEIN MBAA"/>
    <property type="match status" value="1"/>
</dbReference>
<evidence type="ECO:0000313" key="6">
    <source>
        <dbReference type="EMBL" id="OCL26027.1"/>
    </source>
</evidence>
<evidence type="ECO:0000259" key="4">
    <source>
        <dbReference type="PROSITE" id="PS50883"/>
    </source>
</evidence>